<name>A0A0G4IM28_PLABS</name>
<evidence type="ECO:0000313" key="4">
    <source>
        <dbReference type="Proteomes" id="UP000039324"/>
    </source>
</evidence>
<dbReference type="PANTHER" id="PTHR36844">
    <property type="entry name" value="PROTEASE PRSW"/>
    <property type="match status" value="1"/>
</dbReference>
<feature type="transmembrane region" description="Helical" evidence="1">
    <location>
        <begin position="188"/>
        <end position="211"/>
    </location>
</feature>
<feature type="transmembrane region" description="Helical" evidence="1">
    <location>
        <begin position="64"/>
        <end position="85"/>
    </location>
</feature>
<sequence>MATSAGRALTALFWGLILLLWVVFTVRFHKSSFYLFPMLLSPTALLFLWNALRQQRRDRVHPMTTTDLTLVYALGFICTFIPYVLNTTTSRVAMKMVMSGRDAKDELQQGTWRIYVFYLIAIAISPGVWEELYKWWLTSVAAKRLGRPRSRLQVTLCAVTSGLSFATAENLLYYWRVMSCEGTSLSTIMIRTLLCIPFHVACAVMSGQAISRMIDRQRHRFMVTLPGVWKQMVLHACSNYLLFLAGMPHLGFESPPGMQLVFRSLSFFIDVMVTFYVAYVFWTVDDEPFKDDTVEPKHHIVIEPPAMHAPAMPI</sequence>
<feature type="transmembrane region" description="Helical" evidence="1">
    <location>
        <begin position="264"/>
        <end position="282"/>
    </location>
</feature>
<evidence type="ECO:0000313" key="3">
    <source>
        <dbReference type="EMBL" id="SPQ93301.1"/>
    </source>
</evidence>
<keyword evidence="1" id="KW-0812">Transmembrane</keyword>
<dbReference type="EMBL" id="CDSF01000046">
    <property type="protein sequence ID" value="CEO96155.1"/>
    <property type="molecule type" value="Genomic_DNA"/>
</dbReference>
<accession>A0A0G4IM28</accession>
<reference evidence="2 4" key="1">
    <citation type="submission" date="2015-02" db="EMBL/GenBank/DDBJ databases">
        <authorList>
            <person name="Chooi Y.-H."/>
        </authorList>
    </citation>
    <scope>NUCLEOTIDE SEQUENCE [LARGE SCALE GENOMIC DNA]</scope>
    <source>
        <strain evidence="2">E3</strain>
    </source>
</reference>
<dbReference type="PANTHER" id="PTHR36844:SF1">
    <property type="entry name" value="PROTEASE PRSW"/>
    <property type="match status" value="1"/>
</dbReference>
<dbReference type="InterPro" id="IPR026898">
    <property type="entry name" value="PrsW"/>
</dbReference>
<dbReference type="EMBL" id="OVEO01000001">
    <property type="protein sequence ID" value="SPQ93301.1"/>
    <property type="molecule type" value="Genomic_DNA"/>
</dbReference>
<feature type="transmembrane region" description="Helical" evidence="1">
    <location>
        <begin position="114"/>
        <end position="133"/>
    </location>
</feature>
<geneLocation type="mitochondrion" evidence="3"/>
<proteinExistence type="predicted"/>
<feature type="transmembrane region" description="Helical" evidence="1">
    <location>
        <begin position="154"/>
        <end position="176"/>
    </location>
</feature>
<dbReference type="AlphaFoldDB" id="A0A0G4IM28"/>
<dbReference type="Proteomes" id="UP000039324">
    <property type="component" value="Unassembled WGS sequence"/>
</dbReference>
<organism evidence="2 4">
    <name type="scientific">Plasmodiophora brassicae</name>
    <name type="common">Clubroot disease agent</name>
    <dbReference type="NCBI Taxonomy" id="37360"/>
    <lineage>
        <taxon>Eukaryota</taxon>
        <taxon>Sar</taxon>
        <taxon>Rhizaria</taxon>
        <taxon>Endomyxa</taxon>
        <taxon>Phytomyxea</taxon>
        <taxon>Plasmodiophorida</taxon>
        <taxon>Plasmodiophoridae</taxon>
        <taxon>Plasmodiophora</taxon>
    </lineage>
</organism>
<evidence type="ECO:0000313" key="2">
    <source>
        <dbReference type="EMBL" id="CEO96155.1"/>
    </source>
</evidence>
<evidence type="ECO:0000313" key="5">
    <source>
        <dbReference type="Proteomes" id="UP000290189"/>
    </source>
</evidence>
<evidence type="ECO:0000256" key="1">
    <source>
        <dbReference type="SAM" id="Phobius"/>
    </source>
</evidence>
<reference evidence="3 5" key="2">
    <citation type="submission" date="2018-03" db="EMBL/GenBank/DDBJ databases">
        <authorList>
            <person name="Fogelqvist J."/>
        </authorList>
    </citation>
    <scope>NUCLEOTIDE SEQUENCE [LARGE SCALE GENOMIC DNA]</scope>
</reference>
<feature type="transmembrane region" description="Helical" evidence="1">
    <location>
        <begin position="232"/>
        <end position="252"/>
    </location>
</feature>
<dbReference type="Pfam" id="PF13367">
    <property type="entry name" value="PrsW-protease"/>
    <property type="match status" value="1"/>
</dbReference>
<gene>
    <name evidence="2" type="ORF">PBRA_004845</name>
    <name evidence="3" type="ORF">PLBR_LOCUS516</name>
</gene>
<protein>
    <submittedName>
        <fullName evidence="2">Uncharacterized protein</fullName>
    </submittedName>
</protein>
<keyword evidence="1" id="KW-1133">Transmembrane helix</keyword>
<dbReference type="GO" id="GO:0008233">
    <property type="term" value="F:peptidase activity"/>
    <property type="evidence" value="ECO:0007669"/>
    <property type="project" value="InterPro"/>
</dbReference>
<keyword evidence="4" id="KW-1185">Reference proteome</keyword>
<keyword evidence="3" id="KW-0496">Mitochondrion</keyword>
<keyword evidence="1" id="KW-0472">Membrane</keyword>
<feature type="transmembrane region" description="Helical" evidence="1">
    <location>
        <begin position="35"/>
        <end position="52"/>
    </location>
</feature>
<dbReference type="Proteomes" id="UP000290189">
    <property type="component" value="Unassembled WGS sequence"/>
</dbReference>